<dbReference type="EMBL" id="KZ819729">
    <property type="protein sequence ID" value="PWN53357.1"/>
    <property type="molecule type" value="Genomic_DNA"/>
</dbReference>
<organism evidence="1 2">
    <name type="scientific">Violaceomyces palustris</name>
    <dbReference type="NCBI Taxonomy" id="1673888"/>
    <lineage>
        <taxon>Eukaryota</taxon>
        <taxon>Fungi</taxon>
        <taxon>Dikarya</taxon>
        <taxon>Basidiomycota</taxon>
        <taxon>Ustilaginomycotina</taxon>
        <taxon>Ustilaginomycetes</taxon>
        <taxon>Violaceomycetales</taxon>
        <taxon>Violaceomycetaceae</taxon>
        <taxon>Violaceomyces</taxon>
    </lineage>
</organism>
<reference evidence="1 2" key="1">
    <citation type="journal article" date="2018" name="Mol. Biol. Evol.">
        <title>Broad Genomic Sampling Reveals a Smut Pathogenic Ancestry of the Fungal Clade Ustilaginomycotina.</title>
        <authorList>
            <person name="Kijpornyongpan T."/>
            <person name="Mondo S.J."/>
            <person name="Barry K."/>
            <person name="Sandor L."/>
            <person name="Lee J."/>
            <person name="Lipzen A."/>
            <person name="Pangilinan J."/>
            <person name="LaButti K."/>
            <person name="Hainaut M."/>
            <person name="Henrissat B."/>
            <person name="Grigoriev I.V."/>
            <person name="Spatafora J.W."/>
            <person name="Aime M.C."/>
        </authorList>
    </citation>
    <scope>NUCLEOTIDE SEQUENCE [LARGE SCALE GENOMIC DNA]</scope>
    <source>
        <strain evidence="1 2">SA 807</strain>
    </source>
</reference>
<gene>
    <name evidence="1" type="ORF">IE53DRAFT_360061</name>
</gene>
<evidence type="ECO:0000313" key="2">
    <source>
        <dbReference type="Proteomes" id="UP000245626"/>
    </source>
</evidence>
<protein>
    <submittedName>
        <fullName evidence="1">Uncharacterized protein</fullName>
    </submittedName>
</protein>
<keyword evidence="2" id="KW-1185">Reference proteome</keyword>
<name>A0ACD0P5N6_9BASI</name>
<proteinExistence type="predicted"/>
<dbReference type="Proteomes" id="UP000245626">
    <property type="component" value="Unassembled WGS sequence"/>
</dbReference>
<accession>A0ACD0P5N6</accession>
<evidence type="ECO:0000313" key="1">
    <source>
        <dbReference type="EMBL" id="PWN53357.1"/>
    </source>
</evidence>
<sequence length="126" mass="14961">MKLKRKRDAVLLLLFLVPSAWVIAAPLVEIQDPYLYKREMIDWGVRNSSKIENFVLHNDLQSNFHSANHFPTTTFAVAPTSFAEKASEKYRKIKEWLRNTARTWWDEPTSNSSWSWADSLWTWNWM</sequence>